<evidence type="ECO:0000313" key="6">
    <source>
        <dbReference type="EMBL" id="CAG6722858.1"/>
    </source>
</evidence>
<dbReference type="NCBIfam" id="TIGR00090">
    <property type="entry name" value="rsfS_iojap_ybeB"/>
    <property type="match status" value="1"/>
</dbReference>
<dbReference type="InterPro" id="IPR004394">
    <property type="entry name" value="Iojap/RsfS/C7orf30"/>
</dbReference>
<sequence>MYPIIKSCCQCLAQNVLRSQLPKTNKIYLPSVTQHVQRYSSNKDTDDNNSTVSSSFEKFKNTSSTIIFDVDEERQLAKENPNYRQLYQKPEDAIDEFEGLNLERGITGVYDIEDLVAVLNKEKAKDVCVISIPPTCRYTDFIVIVTGKSYKHMLAIATFVRRVFKKKYDPERGDRPPKIEGEESNDWIAMDLGNIALHVFSSKAREKYDLESLWCLGRDLDFRSNEEQDLISMLESHSFSLDDLKPMDEAEENELTEEKK</sequence>
<reference evidence="6" key="1">
    <citation type="submission" date="2021-05" db="EMBL/GenBank/DDBJ databases">
        <authorList>
            <person name="Alioto T."/>
            <person name="Alioto T."/>
            <person name="Gomez Garrido J."/>
        </authorList>
    </citation>
    <scope>NUCLEOTIDE SEQUENCE</scope>
</reference>
<dbReference type="GO" id="GO:0043023">
    <property type="term" value="F:ribosomal large subunit binding"/>
    <property type="evidence" value="ECO:0007669"/>
    <property type="project" value="TreeGrafter"/>
</dbReference>
<accession>A0A8D8VE97</accession>
<name>A0A8D8VE97_9HEMI</name>
<dbReference type="PANTHER" id="PTHR21043:SF0">
    <property type="entry name" value="MITOCHONDRIAL ASSEMBLY OF RIBOSOMAL LARGE SUBUNIT PROTEIN 1"/>
    <property type="match status" value="1"/>
</dbReference>
<dbReference type="InterPro" id="IPR043519">
    <property type="entry name" value="NT_sf"/>
</dbReference>
<dbReference type="Pfam" id="PF02410">
    <property type="entry name" value="RsfS"/>
    <property type="match status" value="1"/>
</dbReference>
<evidence type="ECO:0000256" key="3">
    <source>
        <dbReference type="ARBA" id="ARBA00023128"/>
    </source>
</evidence>
<evidence type="ECO:0000256" key="1">
    <source>
        <dbReference type="ARBA" id="ARBA00004173"/>
    </source>
</evidence>
<comment type="function">
    <text evidence="4">Required for normal mitochondrial ribosome function and mitochondrial translation. May play a role in ribosome biogenesis by preventing premature association of the 28S and 39S ribosomal subunits. Interacts with mitochondrial ribosomal protein uL14m (MRPL14), probably blocking formation of intersubunit bridge B8, preventing association of the 28S and 39S ribosomal subunits. Addition to isolated mitochondrial ribosomal subunits partially inhibits translation, probably by interfering with the association of the 28S and 39S ribosomal subunits and the formation of functional ribosomes. May also participate in the assembly and/or regulation of the stability of the large subunit of the mitochondrial ribosome. May function as a ribosomal silencing factor.</text>
</comment>
<dbReference type="HAMAP" id="MF_01477">
    <property type="entry name" value="Iojap_RsfS"/>
    <property type="match status" value="1"/>
</dbReference>
<dbReference type="GO" id="GO:0017148">
    <property type="term" value="P:negative regulation of translation"/>
    <property type="evidence" value="ECO:0007669"/>
    <property type="project" value="TreeGrafter"/>
</dbReference>
<keyword evidence="3" id="KW-0496">Mitochondrion</keyword>
<dbReference type="SUPFAM" id="SSF81301">
    <property type="entry name" value="Nucleotidyltransferase"/>
    <property type="match status" value="1"/>
</dbReference>
<protein>
    <recommendedName>
        <fullName evidence="5">Mitochondrial assembly of ribosomal large subunit protein 1</fullName>
    </recommendedName>
</protein>
<comment type="subcellular location">
    <subcellularLocation>
        <location evidence="1">Mitochondrion</location>
    </subcellularLocation>
</comment>
<evidence type="ECO:0000256" key="2">
    <source>
        <dbReference type="ARBA" id="ARBA00010574"/>
    </source>
</evidence>
<dbReference type="AlphaFoldDB" id="A0A8D8VE97"/>
<dbReference type="FunFam" id="3.30.460.10:FF:000018">
    <property type="entry name" value="Mitochondrial assembly of ribosomal large subunit 1"/>
    <property type="match status" value="1"/>
</dbReference>
<organism evidence="6">
    <name type="scientific">Cacopsylla melanoneura</name>
    <dbReference type="NCBI Taxonomy" id="428564"/>
    <lineage>
        <taxon>Eukaryota</taxon>
        <taxon>Metazoa</taxon>
        <taxon>Ecdysozoa</taxon>
        <taxon>Arthropoda</taxon>
        <taxon>Hexapoda</taxon>
        <taxon>Insecta</taxon>
        <taxon>Pterygota</taxon>
        <taxon>Neoptera</taxon>
        <taxon>Paraneoptera</taxon>
        <taxon>Hemiptera</taxon>
        <taxon>Sternorrhyncha</taxon>
        <taxon>Psylloidea</taxon>
        <taxon>Psyllidae</taxon>
        <taxon>Psyllinae</taxon>
        <taxon>Cacopsylla</taxon>
    </lineage>
</organism>
<dbReference type="GO" id="GO:0005739">
    <property type="term" value="C:mitochondrion"/>
    <property type="evidence" value="ECO:0007669"/>
    <property type="project" value="UniProtKB-SubCell"/>
</dbReference>
<evidence type="ECO:0000256" key="5">
    <source>
        <dbReference type="ARBA" id="ARBA00073331"/>
    </source>
</evidence>
<comment type="similarity">
    <text evidence="2">Belongs to the Iojap/RsfS family.</text>
</comment>
<evidence type="ECO:0000256" key="4">
    <source>
        <dbReference type="ARBA" id="ARBA00053669"/>
    </source>
</evidence>
<dbReference type="Gene3D" id="3.30.460.10">
    <property type="entry name" value="Beta Polymerase, domain 2"/>
    <property type="match status" value="1"/>
</dbReference>
<dbReference type="PANTHER" id="PTHR21043">
    <property type="entry name" value="IOJAP SUPERFAMILY ORTHOLOG"/>
    <property type="match status" value="1"/>
</dbReference>
<dbReference type="GO" id="GO:0090071">
    <property type="term" value="P:negative regulation of ribosome biogenesis"/>
    <property type="evidence" value="ECO:0007669"/>
    <property type="project" value="TreeGrafter"/>
</dbReference>
<proteinExistence type="inferred from homology"/>
<dbReference type="EMBL" id="HBUF01364556">
    <property type="protein sequence ID" value="CAG6722858.1"/>
    <property type="molecule type" value="Transcribed_RNA"/>
</dbReference>